<dbReference type="GO" id="GO:0003677">
    <property type="term" value="F:DNA binding"/>
    <property type="evidence" value="ECO:0007669"/>
    <property type="project" value="InterPro"/>
</dbReference>
<dbReference type="STRING" id="634500.EbC_10130"/>
<gene>
    <name evidence="6" type="primary">ybaV</name>
    <name evidence="6" type="ordered locus">EbC_10130</name>
</gene>
<organism evidence="7">
    <name type="scientific">Erwinia billingiae (strain Eb661)</name>
    <dbReference type="NCBI Taxonomy" id="634500"/>
    <lineage>
        <taxon>Bacteria</taxon>
        <taxon>Pseudomonadati</taxon>
        <taxon>Pseudomonadota</taxon>
        <taxon>Gammaproteobacteria</taxon>
        <taxon>Enterobacterales</taxon>
        <taxon>Erwiniaceae</taxon>
        <taxon>Erwinia</taxon>
    </lineage>
</organism>
<dbReference type="NCBIfam" id="TIGR00426">
    <property type="entry name" value="competence protein ComEA helix-hairpin-helix repeat region"/>
    <property type="match status" value="1"/>
</dbReference>
<feature type="chain" id="PRO_5003118041" description="Uncharacterized protein YbaV" evidence="4">
    <location>
        <begin position="32"/>
        <end position="115"/>
    </location>
</feature>
<dbReference type="PANTHER" id="PTHR21180:SF32">
    <property type="entry name" value="ENDONUCLEASE_EXONUCLEASE_PHOSPHATASE FAMILY DOMAIN-CONTAINING PROTEIN 1"/>
    <property type="match status" value="1"/>
</dbReference>
<dbReference type="GO" id="GO:0015627">
    <property type="term" value="C:type II protein secretion system complex"/>
    <property type="evidence" value="ECO:0007669"/>
    <property type="project" value="TreeGrafter"/>
</dbReference>
<dbReference type="KEGG" id="ebi:EbC_10130"/>
<protein>
    <recommendedName>
        <fullName evidence="3">Uncharacterized protein YbaV</fullName>
    </recommendedName>
</protein>
<dbReference type="InterPro" id="IPR004509">
    <property type="entry name" value="Competence_ComEA_HhH"/>
</dbReference>
<dbReference type="InterPro" id="IPR051675">
    <property type="entry name" value="Endo/Exo/Phosphatase_dom_1"/>
</dbReference>
<proteinExistence type="predicted"/>
<reference evidence="6 7" key="1">
    <citation type="journal article" date="2010" name="BMC Genomics">
        <title>Genome comparison of the epiphytic bacteria Erwinia billingiae and E. tasmaniensis with the pear pathogen E. pyrifoliae.</title>
        <authorList>
            <person name="Kube M."/>
            <person name="Migdoll A.M."/>
            <person name="Gehring I."/>
            <person name="Heitmann K."/>
            <person name="Mayer Y."/>
            <person name="Kuhl H."/>
            <person name="Knaust F."/>
            <person name="Geider K."/>
            <person name="Reinhardt R."/>
        </authorList>
    </citation>
    <scope>NUCLEOTIDE SEQUENCE [LARGE SCALE GENOMIC DNA]</scope>
    <source>
        <strain evidence="6 7">Eb661</strain>
    </source>
</reference>
<evidence type="ECO:0000256" key="1">
    <source>
        <dbReference type="ARBA" id="ARBA00022729"/>
    </source>
</evidence>
<keyword evidence="2" id="KW-0677">Repeat</keyword>
<dbReference type="Proteomes" id="UP000008793">
    <property type="component" value="Chromosome"/>
</dbReference>
<keyword evidence="7" id="KW-1185">Reference proteome</keyword>
<evidence type="ECO:0000256" key="2">
    <source>
        <dbReference type="ARBA" id="ARBA00022737"/>
    </source>
</evidence>
<dbReference type="EMBL" id="FP236843">
    <property type="protein sequence ID" value="CAX58544.1"/>
    <property type="molecule type" value="Genomic_DNA"/>
</dbReference>
<keyword evidence="1 4" id="KW-0732">Signal</keyword>
<feature type="domain" description="Helix-hairpin-helix DNA-binding motif class 1" evidence="5">
    <location>
        <begin position="63"/>
        <end position="82"/>
    </location>
</feature>
<name>D8MNY7_ERWBE</name>
<dbReference type="GO" id="GO:0015628">
    <property type="term" value="P:protein secretion by the type II secretion system"/>
    <property type="evidence" value="ECO:0007669"/>
    <property type="project" value="TreeGrafter"/>
</dbReference>
<evidence type="ECO:0000256" key="3">
    <source>
        <dbReference type="ARBA" id="ARBA00070757"/>
    </source>
</evidence>
<feature type="signal peptide" evidence="4">
    <location>
        <begin position="1"/>
        <end position="31"/>
    </location>
</feature>
<dbReference type="AlphaFoldDB" id="D8MNY7"/>
<dbReference type="Pfam" id="PF12836">
    <property type="entry name" value="HHH_3"/>
    <property type="match status" value="1"/>
</dbReference>
<dbReference type="InterPro" id="IPR003583">
    <property type="entry name" value="Hlx-hairpin-Hlx_DNA-bd_motif"/>
</dbReference>
<dbReference type="HOGENOM" id="CLU_052011_3_0_6"/>
<dbReference type="InterPro" id="IPR010994">
    <property type="entry name" value="RuvA_2-like"/>
</dbReference>
<evidence type="ECO:0000313" key="7">
    <source>
        <dbReference type="Proteomes" id="UP000008793"/>
    </source>
</evidence>
<dbReference type="PANTHER" id="PTHR21180">
    <property type="entry name" value="ENDONUCLEASE/EXONUCLEASE/PHOSPHATASE FAMILY DOMAIN-CONTAINING PROTEIN 1"/>
    <property type="match status" value="1"/>
</dbReference>
<dbReference type="FunFam" id="1.10.150.280:FF:000001">
    <property type="entry name" value="Competence protein ComEA helix-hairpin-helix repeat region"/>
    <property type="match status" value="1"/>
</dbReference>
<evidence type="ECO:0000259" key="5">
    <source>
        <dbReference type="SMART" id="SM00278"/>
    </source>
</evidence>
<dbReference type="Gene3D" id="1.10.150.280">
    <property type="entry name" value="AF1531-like domain"/>
    <property type="match status" value="1"/>
</dbReference>
<dbReference type="GO" id="GO:0006281">
    <property type="term" value="P:DNA repair"/>
    <property type="evidence" value="ECO:0007669"/>
    <property type="project" value="InterPro"/>
</dbReference>
<dbReference type="SMART" id="SM00278">
    <property type="entry name" value="HhH1"/>
    <property type="match status" value="2"/>
</dbReference>
<evidence type="ECO:0000313" key="6">
    <source>
        <dbReference type="EMBL" id="CAX58544.1"/>
    </source>
</evidence>
<accession>D8MNY7</accession>
<sequence>MEEYSMKHPLIALCFFTAMSAGILTAIPVKAAETTSAASAQVATESTATASDKVSLNQATAQQLAAALNGVGLKKAEAIISYREQYGAFTDIEQLKEVPGMGNALVERNLSRLKL</sequence>
<evidence type="ECO:0000256" key="4">
    <source>
        <dbReference type="SAM" id="SignalP"/>
    </source>
</evidence>
<dbReference type="SUPFAM" id="SSF47781">
    <property type="entry name" value="RuvA domain 2-like"/>
    <property type="match status" value="1"/>
</dbReference>
<dbReference type="eggNOG" id="COG1555">
    <property type="taxonomic scope" value="Bacteria"/>
</dbReference>
<feature type="domain" description="Helix-hairpin-helix DNA-binding motif class 1" evidence="5">
    <location>
        <begin position="93"/>
        <end position="112"/>
    </location>
</feature>